<protein>
    <submittedName>
        <fullName evidence="1">Uncharacterized protein</fullName>
    </submittedName>
</protein>
<dbReference type="InterPro" id="IPR043502">
    <property type="entry name" value="DNA/RNA_pol_sf"/>
</dbReference>
<organism evidence="1 2">
    <name type="scientific">Rubroshorea leprosula</name>
    <dbReference type="NCBI Taxonomy" id="152421"/>
    <lineage>
        <taxon>Eukaryota</taxon>
        <taxon>Viridiplantae</taxon>
        <taxon>Streptophyta</taxon>
        <taxon>Embryophyta</taxon>
        <taxon>Tracheophyta</taxon>
        <taxon>Spermatophyta</taxon>
        <taxon>Magnoliopsida</taxon>
        <taxon>eudicotyledons</taxon>
        <taxon>Gunneridae</taxon>
        <taxon>Pentapetalae</taxon>
        <taxon>rosids</taxon>
        <taxon>malvids</taxon>
        <taxon>Malvales</taxon>
        <taxon>Dipterocarpaceae</taxon>
        <taxon>Rubroshorea</taxon>
    </lineage>
</organism>
<sequence length="969" mass="110481">MPRRVGKEVAQQVEITLVSQRHSEDENSLKHLPPISPLADCSYGNPIYRKDDEEKVDFAEVINENSRAIREKVAESCKTFIAVSERTIEHVLQQQNVPRQPVPPTMELPQQNLLDLLPGGHGGHVNQPHVVQQMPNAQNNGLGAVQVQFNRQQQNNPAGGILRPQDLVKATFRATESLNANQQRYVPLAWRPNATPQPNLQNNAFQPLKLQATPPPLDRNHLIDLVQKTYGPALRPVIDSTAKESSENYLMRFRKAKMKCHVALPEQEFVKLAQNGLDIEFRKKFEGMEFRDFFELSYKMARYENLLREESQRKATSQRTYYQDAFDLDVAEVFANKPITYPNLMKVTQQVEATFEAYQQTKLTSDDNLLKDMDVLQIGDISINLSYLVLTLPLVFQAKGNKTNHVPTHVSKGSMVVEEEVIEVPAQEEEEEHDILSEQIIFNKPDETVNVIPSFMLRNLGKNSEDLVYTDVSISDFTSDVSKSKGVMPVALTVCSKTSISAFFVVDSYTTYNAFLGRDWIHSNWCVPSTFHQRFIFWNGGKIDVVHADSKLFLANSNMVEAWYYDEDVETICFFGMDRQGRPHGITACNKPTLAKYMVDEVVHEGEEDTHTNGVTMEELDLAHTKMDDPRADVQDPLKEVNLGTEAELRITFINGLLPPKMRDKIICLLHEFKDYFAWDYSEMPGLDQELVEHRLPINKAYKPYKQSPRRMCLEVILKVKEEVERLHKVGFIRIASGYNQIFIAEEDISKTTFHCPGNIGLKQLSGEYKCTSVVLSPYFAIAIQLLEEFDDVSLKHIPRNMNIEANELAQIASSVKIPKGVLEKVIVIKKWSLRIAIQNGLNSGEYNEAMIMELEDLEEARLTTLDVMKAQKLKVAQAYNKRVKQKNLAEGSWVWKVVLPLGKKDPRYGKWSPNWEGPFQIRKVLKGGAYWLKSLNGELHPCKINGIYLKPYYPTVWEARDSSASMST</sequence>
<comment type="caution">
    <text evidence="1">The sequence shown here is derived from an EMBL/GenBank/DDBJ whole genome shotgun (WGS) entry which is preliminary data.</text>
</comment>
<name>A0AAV5M4K3_9ROSI</name>
<proteinExistence type="predicted"/>
<dbReference type="Proteomes" id="UP001054252">
    <property type="component" value="Unassembled WGS sequence"/>
</dbReference>
<dbReference type="GO" id="GO:0003676">
    <property type="term" value="F:nucleic acid binding"/>
    <property type="evidence" value="ECO:0007669"/>
    <property type="project" value="InterPro"/>
</dbReference>
<dbReference type="Gene3D" id="3.30.420.10">
    <property type="entry name" value="Ribonuclease H-like superfamily/Ribonuclease H"/>
    <property type="match status" value="1"/>
</dbReference>
<gene>
    <name evidence="1" type="ORF">SLEP1_g51204</name>
</gene>
<keyword evidence="2" id="KW-1185">Reference proteome</keyword>
<dbReference type="AlphaFoldDB" id="A0AAV5M4K3"/>
<evidence type="ECO:0000313" key="2">
    <source>
        <dbReference type="Proteomes" id="UP001054252"/>
    </source>
</evidence>
<dbReference type="EMBL" id="BPVZ01000174">
    <property type="protein sequence ID" value="GKV43974.1"/>
    <property type="molecule type" value="Genomic_DNA"/>
</dbReference>
<evidence type="ECO:0000313" key="1">
    <source>
        <dbReference type="EMBL" id="GKV43974.1"/>
    </source>
</evidence>
<dbReference type="InterPro" id="IPR036397">
    <property type="entry name" value="RNaseH_sf"/>
</dbReference>
<accession>A0AAV5M4K3</accession>
<reference evidence="1 2" key="1">
    <citation type="journal article" date="2021" name="Commun. Biol.">
        <title>The genome of Shorea leprosula (Dipterocarpaceae) highlights the ecological relevance of drought in aseasonal tropical rainforests.</title>
        <authorList>
            <person name="Ng K.K.S."/>
            <person name="Kobayashi M.J."/>
            <person name="Fawcett J.A."/>
            <person name="Hatakeyama M."/>
            <person name="Paape T."/>
            <person name="Ng C.H."/>
            <person name="Ang C.C."/>
            <person name="Tnah L.H."/>
            <person name="Lee C.T."/>
            <person name="Nishiyama T."/>
            <person name="Sese J."/>
            <person name="O'Brien M.J."/>
            <person name="Copetti D."/>
            <person name="Mohd Noor M.I."/>
            <person name="Ong R.C."/>
            <person name="Putra M."/>
            <person name="Sireger I.Z."/>
            <person name="Indrioko S."/>
            <person name="Kosugi Y."/>
            <person name="Izuno A."/>
            <person name="Isagi Y."/>
            <person name="Lee S.L."/>
            <person name="Shimizu K.K."/>
        </authorList>
    </citation>
    <scope>NUCLEOTIDE SEQUENCE [LARGE SCALE GENOMIC DNA]</scope>
    <source>
        <strain evidence="1">214</strain>
    </source>
</reference>
<dbReference type="PANTHER" id="PTHR48475">
    <property type="entry name" value="RIBONUCLEASE H"/>
    <property type="match status" value="1"/>
</dbReference>
<dbReference type="PANTHER" id="PTHR48475:SF1">
    <property type="entry name" value="RNASE H TYPE-1 DOMAIN-CONTAINING PROTEIN"/>
    <property type="match status" value="1"/>
</dbReference>
<dbReference type="SUPFAM" id="SSF56672">
    <property type="entry name" value="DNA/RNA polymerases"/>
    <property type="match status" value="1"/>
</dbReference>